<accession>A0A101M428</accession>
<comment type="caution">
    <text evidence="1">The sequence shown here is derived from an EMBL/GenBank/DDBJ whole genome shotgun (WGS) entry which is preliminary data.</text>
</comment>
<dbReference type="AlphaFoldDB" id="A0A101M428"/>
<dbReference type="EMBL" id="LKAM01000001">
    <property type="protein sequence ID" value="KUM50502.1"/>
    <property type="molecule type" value="Genomic_DNA"/>
</dbReference>
<name>A0A101M428_PICGL</name>
<keyword evidence="1" id="KW-0496">Mitochondrion</keyword>
<gene>
    <name evidence="1" type="ORF">ABT39_MTgene345</name>
</gene>
<reference evidence="1" key="1">
    <citation type="journal article" date="2015" name="Genome Biol. Evol.">
        <title>Organellar Genomes of White Spruce (Picea glauca): Assembly and Annotation.</title>
        <authorList>
            <person name="Jackman S.D."/>
            <person name="Warren R.L."/>
            <person name="Gibb E.A."/>
            <person name="Vandervalk B.P."/>
            <person name="Mohamadi H."/>
            <person name="Chu J."/>
            <person name="Raymond A."/>
            <person name="Pleasance S."/>
            <person name="Coope R."/>
            <person name="Wildung M.R."/>
            <person name="Ritland C.E."/>
            <person name="Bousquet J."/>
            <person name="Jones S.J."/>
            <person name="Bohlmann J."/>
            <person name="Birol I."/>
        </authorList>
    </citation>
    <scope>NUCLEOTIDE SEQUENCE [LARGE SCALE GENOMIC DNA]</scope>
    <source>
        <tissue evidence="1">Flushing bud</tissue>
    </source>
</reference>
<evidence type="ECO:0000313" key="1">
    <source>
        <dbReference type="EMBL" id="KUM50502.1"/>
    </source>
</evidence>
<organism evidence="1">
    <name type="scientific">Picea glauca</name>
    <name type="common">White spruce</name>
    <name type="synonym">Pinus glauca</name>
    <dbReference type="NCBI Taxonomy" id="3330"/>
    <lineage>
        <taxon>Eukaryota</taxon>
        <taxon>Viridiplantae</taxon>
        <taxon>Streptophyta</taxon>
        <taxon>Embryophyta</taxon>
        <taxon>Tracheophyta</taxon>
        <taxon>Spermatophyta</taxon>
        <taxon>Pinopsida</taxon>
        <taxon>Pinidae</taxon>
        <taxon>Conifers I</taxon>
        <taxon>Pinales</taxon>
        <taxon>Pinaceae</taxon>
        <taxon>Picea</taxon>
    </lineage>
</organism>
<protein>
    <submittedName>
        <fullName evidence="1">Uncharacterized protein</fullName>
    </submittedName>
</protein>
<geneLocation type="mitochondrion" evidence="1"/>
<sequence>MTVASYYDCLKQLLASAMTGNENRLSAITWLCPSNYDWLLAMPPSICL</sequence>
<proteinExistence type="predicted"/>